<name>A0A382MH44_9ZZZZ</name>
<sequence length="376" mass="40037">MVFEQGVPLNIGELLSRSGVDVSPGVLTGDVSVISPTGVFLDSREVGAGGIFVAVPGLRTNGVLFADQAYSRGAALVVSEEDAPPGISKPWIRVADARGTLAALAANFHDNPSRSLLVVGVTGTNGKTTTTYLIESIFQRAGIETGRISSVSNSLAADQPDKPSTHTTPEAPTVQSWLSSMRDRSTQACVMEVSSHALAQQRVDYVQFKAGVFTNLSQEHLEFHGDMAHYFRAKARLFEMLSADSPAVVNIDDMHGQELAKTAGCPVTYGLDSSADITPDRLALERDGTHIEARTPRGMLHLTSPLVGRIAAYNIVAAAATAVSLDISFRGIEDGVRTFTGVSGRMQKVSNDRDDDLVVMIDFAHTNDALRGLLEA</sequence>
<dbReference type="InterPro" id="IPR036615">
    <property type="entry name" value="Mur_ligase_C_dom_sf"/>
</dbReference>
<dbReference type="GO" id="GO:0051301">
    <property type="term" value="P:cell division"/>
    <property type="evidence" value="ECO:0007669"/>
    <property type="project" value="InterPro"/>
</dbReference>
<dbReference type="NCBIfam" id="TIGR01085">
    <property type="entry name" value="murE"/>
    <property type="match status" value="1"/>
</dbReference>
<evidence type="ECO:0000256" key="1">
    <source>
        <dbReference type="SAM" id="MobiDB-lite"/>
    </source>
</evidence>
<dbReference type="EMBL" id="UINC01093412">
    <property type="protein sequence ID" value="SVC47818.1"/>
    <property type="molecule type" value="Genomic_DNA"/>
</dbReference>
<dbReference type="SUPFAM" id="SSF53244">
    <property type="entry name" value="MurD-like peptide ligases, peptide-binding domain"/>
    <property type="match status" value="1"/>
</dbReference>
<dbReference type="SUPFAM" id="SSF53623">
    <property type="entry name" value="MurD-like peptide ligases, catalytic domain"/>
    <property type="match status" value="1"/>
</dbReference>
<organism evidence="4">
    <name type="scientific">marine metagenome</name>
    <dbReference type="NCBI Taxonomy" id="408172"/>
    <lineage>
        <taxon>unclassified sequences</taxon>
        <taxon>metagenomes</taxon>
        <taxon>ecological metagenomes</taxon>
    </lineage>
</organism>
<dbReference type="AlphaFoldDB" id="A0A382MH44"/>
<dbReference type="PANTHER" id="PTHR23135">
    <property type="entry name" value="MUR LIGASE FAMILY MEMBER"/>
    <property type="match status" value="1"/>
</dbReference>
<dbReference type="GO" id="GO:0005524">
    <property type="term" value="F:ATP binding"/>
    <property type="evidence" value="ECO:0007669"/>
    <property type="project" value="InterPro"/>
</dbReference>
<evidence type="ECO:0000259" key="3">
    <source>
        <dbReference type="Pfam" id="PF08245"/>
    </source>
</evidence>
<dbReference type="SUPFAM" id="SSF63418">
    <property type="entry name" value="MurE/MurF N-terminal domain"/>
    <property type="match status" value="1"/>
</dbReference>
<feature type="non-terminal residue" evidence="4">
    <location>
        <position position="376"/>
    </location>
</feature>
<dbReference type="GO" id="GO:0005737">
    <property type="term" value="C:cytoplasm"/>
    <property type="evidence" value="ECO:0007669"/>
    <property type="project" value="InterPro"/>
</dbReference>
<feature type="domain" description="Mur ligase central" evidence="3">
    <location>
        <begin position="121"/>
        <end position="322"/>
    </location>
</feature>
<dbReference type="Pfam" id="PF08245">
    <property type="entry name" value="Mur_ligase_M"/>
    <property type="match status" value="1"/>
</dbReference>
<feature type="region of interest" description="Disordered" evidence="1">
    <location>
        <begin position="152"/>
        <end position="175"/>
    </location>
</feature>
<dbReference type="PANTHER" id="PTHR23135:SF4">
    <property type="entry name" value="UDP-N-ACETYLMURAMOYL-L-ALANYL-D-GLUTAMATE--2,6-DIAMINOPIMELATE LIGASE MURE HOMOLOG, CHLOROPLASTIC"/>
    <property type="match status" value="1"/>
</dbReference>
<dbReference type="InterPro" id="IPR013221">
    <property type="entry name" value="Mur_ligase_cen"/>
</dbReference>
<feature type="compositionally biased region" description="Polar residues" evidence="1">
    <location>
        <begin position="165"/>
        <end position="175"/>
    </location>
</feature>
<evidence type="ECO:0000313" key="4">
    <source>
        <dbReference type="EMBL" id="SVC47818.1"/>
    </source>
</evidence>
<protein>
    <recommendedName>
        <fullName evidence="5">Mur ligase central domain-containing protein</fullName>
    </recommendedName>
</protein>
<reference evidence="4" key="1">
    <citation type="submission" date="2018-05" db="EMBL/GenBank/DDBJ databases">
        <authorList>
            <person name="Lanie J.A."/>
            <person name="Ng W.-L."/>
            <person name="Kazmierczak K.M."/>
            <person name="Andrzejewski T.M."/>
            <person name="Davidsen T.M."/>
            <person name="Wayne K.J."/>
            <person name="Tettelin H."/>
            <person name="Glass J.I."/>
            <person name="Rusch D."/>
            <person name="Podicherti R."/>
            <person name="Tsui H.-C.T."/>
            <person name="Winkler M.E."/>
        </authorList>
    </citation>
    <scope>NUCLEOTIDE SEQUENCE</scope>
</reference>
<dbReference type="InterPro" id="IPR035911">
    <property type="entry name" value="MurE/MurF_N"/>
</dbReference>
<dbReference type="GO" id="GO:0008360">
    <property type="term" value="P:regulation of cell shape"/>
    <property type="evidence" value="ECO:0007669"/>
    <property type="project" value="InterPro"/>
</dbReference>
<evidence type="ECO:0008006" key="5">
    <source>
        <dbReference type="Google" id="ProtNLM"/>
    </source>
</evidence>
<proteinExistence type="predicted"/>
<dbReference type="InterPro" id="IPR005761">
    <property type="entry name" value="UDP-N-AcMur-Glu-dNH2Pim_ligase"/>
</dbReference>
<gene>
    <name evidence="4" type="ORF">METZ01_LOCUS300672</name>
</gene>
<dbReference type="InterPro" id="IPR000713">
    <property type="entry name" value="Mur_ligase_N"/>
</dbReference>
<evidence type="ECO:0000259" key="2">
    <source>
        <dbReference type="Pfam" id="PF01225"/>
    </source>
</evidence>
<dbReference type="Gene3D" id="3.40.1190.10">
    <property type="entry name" value="Mur-like, catalytic domain"/>
    <property type="match status" value="1"/>
</dbReference>
<dbReference type="Gene3D" id="3.40.1390.10">
    <property type="entry name" value="MurE/MurF, N-terminal domain"/>
    <property type="match status" value="1"/>
</dbReference>
<dbReference type="Pfam" id="PF01225">
    <property type="entry name" value="Mur_ligase"/>
    <property type="match status" value="1"/>
</dbReference>
<dbReference type="InterPro" id="IPR036565">
    <property type="entry name" value="Mur-like_cat_sf"/>
</dbReference>
<accession>A0A382MH44</accession>
<dbReference type="GO" id="GO:0016881">
    <property type="term" value="F:acid-amino acid ligase activity"/>
    <property type="evidence" value="ECO:0007669"/>
    <property type="project" value="InterPro"/>
</dbReference>
<feature type="domain" description="Mur ligase N-terminal catalytic" evidence="2">
    <location>
        <begin position="37"/>
        <end position="109"/>
    </location>
</feature>